<comment type="similarity">
    <text evidence="2 8">Belongs to the methyltransferase superfamily. LCMT family.</text>
</comment>
<evidence type="ECO:0000313" key="11">
    <source>
        <dbReference type="EMBL" id="KAF2157842.1"/>
    </source>
</evidence>
<comment type="caution">
    <text evidence="11">The sequence shown here is derived from an EMBL/GenBank/DDBJ whole genome shotgun (WGS) entry which is preliminary data.</text>
</comment>
<keyword evidence="5 8" id="KW-0489">Methyltransferase</keyword>
<dbReference type="EC" id="2.1.1.233" evidence="3 8"/>
<dbReference type="OrthoDB" id="203237at2759"/>
<feature type="binding site" evidence="9">
    <location>
        <position position="223"/>
    </location>
    <ligand>
        <name>S-adenosyl-L-methionine</name>
        <dbReference type="ChEBI" id="CHEBI:59789"/>
    </ligand>
</feature>
<evidence type="ECO:0000256" key="3">
    <source>
        <dbReference type="ARBA" id="ARBA00012834"/>
    </source>
</evidence>
<feature type="binding site" evidence="9">
    <location>
        <position position="120"/>
    </location>
    <ligand>
        <name>S-adenosyl-L-methionine</name>
        <dbReference type="ChEBI" id="CHEBI:59789"/>
    </ligand>
</feature>
<evidence type="ECO:0000256" key="6">
    <source>
        <dbReference type="ARBA" id="ARBA00022679"/>
    </source>
</evidence>
<dbReference type="GO" id="GO:0032259">
    <property type="term" value="P:methylation"/>
    <property type="evidence" value="ECO:0007669"/>
    <property type="project" value="UniProtKB-KW"/>
</dbReference>
<dbReference type="GO" id="GO:0018423">
    <property type="term" value="F:protein C-terminal leucine carboxyl O-methyltransferase activity"/>
    <property type="evidence" value="ECO:0007669"/>
    <property type="project" value="UniProtKB-EC"/>
</dbReference>
<feature type="region of interest" description="Disordered" evidence="10">
    <location>
        <begin position="1"/>
        <end position="54"/>
    </location>
</feature>
<keyword evidence="12" id="KW-1185">Reference proteome</keyword>
<evidence type="ECO:0000256" key="9">
    <source>
        <dbReference type="PIRSR" id="PIRSR016305-1"/>
    </source>
</evidence>
<sequence>MSAPSIPHLSTLLSRGGSRGRGGRGRGRGGVETDPSASRAALHDKTIQGTDGDAASSRASAVTLGYLTDPYALAFAQIPPPRRYPLINRGTYVRTTALDRLITLFLSSPTTSKKQIISLGAGSDTRFFRLASTYGTDLVYHELDFLTNATAKVSKILDTASLKSALQSTLASPTTISVSSDRSSLHSPTLNIHPLDLRNLVTSSAPSTLPNLDPSLPTLILSECCLTYLPISSANPILTHILTTMLRPSTPAAALLYEPLHPRDAFGQTMASNLASRNISMPSLQALPTLEAHRGRLRTLGLTQVGGRTVRDIYASSSASEWISLAERARVERLEWVDEVEEWNLLAGHYGIIWGWRDADGEDGGVFGRAWGRVPGHWREDEKGMDELHAASLVGEN</sequence>
<evidence type="ECO:0000256" key="7">
    <source>
        <dbReference type="ARBA" id="ARBA00022691"/>
    </source>
</evidence>
<dbReference type="PIRSF" id="PIRSF016305">
    <property type="entry name" value="LCM_mtfrase"/>
    <property type="match status" value="1"/>
</dbReference>
<evidence type="ECO:0000256" key="10">
    <source>
        <dbReference type="SAM" id="MobiDB-lite"/>
    </source>
</evidence>
<dbReference type="Pfam" id="PF04072">
    <property type="entry name" value="LCM"/>
    <property type="match status" value="1"/>
</dbReference>
<comment type="function">
    <text evidence="8">Methylates the carboxyl group of the C-terminal leucine residue of protein phosphatase 2A catalytic subunits to form alpha-leucine ester residues.</text>
</comment>
<dbReference type="AlphaFoldDB" id="A0A9P4MLY4"/>
<name>A0A9P4MLY4_9PEZI</name>
<dbReference type="PANTHER" id="PTHR13600">
    <property type="entry name" value="LEUCINE CARBOXYL METHYLTRANSFERASE"/>
    <property type="match status" value="1"/>
</dbReference>
<feature type="binding site" evidence="9">
    <location>
        <position position="94"/>
    </location>
    <ligand>
        <name>S-adenosyl-L-methionine</name>
        <dbReference type="ChEBI" id="CHEBI:59789"/>
    </ligand>
</feature>
<evidence type="ECO:0000256" key="1">
    <source>
        <dbReference type="ARBA" id="ARBA00000724"/>
    </source>
</evidence>
<gene>
    <name evidence="11" type="ORF">K461DRAFT_220425</name>
</gene>
<dbReference type="PANTHER" id="PTHR13600:SF21">
    <property type="entry name" value="LEUCINE CARBOXYL METHYLTRANSFERASE 1"/>
    <property type="match status" value="1"/>
</dbReference>
<dbReference type="EMBL" id="ML996081">
    <property type="protein sequence ID" value="KAF2157842.1"/>
    <property type="molecule type" value="Genomic_DNA"/>
</dbReference>
<dbReference type="InterPro" id="IPR016651">
    <property type="entry name" value="LCMT1"/>
</dbReference>
<keyword evidence="7 8" id="KW-0949">S-adenosyl-L-methionine</keyword>
<evidence type="ECO:0000256" key="4">
    <source>
        <dbReference type="ARBA" id="ARBA00017497"/>
    </source>
</evidence>
<feature type="binding site" evidence="9">
    <location>
        <begin position="196"/>
        <end position="197"/>
    </location>
    <ligand>
        <name>S-adenosyl-L-methionine</name>
        <dbReference type="ChEBI" id="CHEBI:59789"/>
    </ligand>
</feature>
<protein>
    <recommendedName>
        <fullName evidence="4 8">Leucine carboxyl methyltransferase 1</fullName>
        <ecNumber evidence="3 8">2.1.1.233</ecNumber>
    </recommendedName>
</protein>
<evidence type="ECO:0000256" key="5">
    <source>
        <dbReference type="ARBA" id="ARBA00022603"/>
    </source>
</evidence>
<dbReference type="Gene3D" id="3.40.50.150">
    <property type="entry name" value="Vaccinia Virus protein VP39"/>
    <property type="match status" value="1"/>
</dbReference>
<evidence type="ECO:0000256" key="2">
    <source>
        <dbReference type="ARBA" id="ARBA00010703"/>
    </source>
</evidence>
<accession>A0A9P4MLY4</accession>
<comment type="catalytic activity">
    <reaction evidence="1 8">
        <text>[phosphatase 2A protein]-C-terminal L-leucine + S-adenosyl-L-methionine = [phosphatase 2A protein]-C-terminal L-leucine methyl ester + S-adenosyl-L-homocysteine</text>
        <dbReference type="Rhea" id="RHEA:48544"/>
        <dbReference type="Rhea" id="RHEA-COMP:12134"/>
        <dbReference type="Rhea" id="RHEA-COMP:12135"/>
        <dbReference type="ChEBI" id="CHEBI:57856"/>
        <dbReference type="ChEBI" id="CHEBI:59789"/>
        <dbReference type="ChEBI" id="CHEBI:90516"/>
        <dbReference type="ChEBI" id="CHEBI:90517"/>
        <dbReference type="EC" id="2.1.1.233"/>
    </reaction>
</comment>
<reference evidence="11" key="1">
    <citation type="journal article" date="2020" name="Stud. Mycol.">
        <title>101 Dothideomycetes genomes: a test case for predicting lifestyles and emergence of pathogens.</title>
        <authorList>
            <person name="Haridas S."/>
            <person name="Albert R."/>
            <person name="Binder M."/>
            <person name="Bloem J."/>
            <person name="Labutti K."/>
            <person name="Salamov A."/>
            <person name="Andreopoulos B."/>
            <person name="Baker S."/>
            <person name="Barry K."/>
            <person name="Bills G."/>
            <person name="Bluhm B."/>
            <person name="Cannon C."/>
            <person name="Castanera R."/>
            <person name="Culley D."/>
            <person name="Daum C."/>
            <person name="Ezra D."/>
            <person name="Gonzalez J."/>
            <person name="Henrissat B."/>
            <person name="Kuo A."/>
            <person name="Liang C."/>
            <person name="Lipzen A."/>
            <person name="Lutzoni F."/>
            <person name="Magnuson J."/>
            <person name="Mondo S."/>
            <person name="Nolan M."/>
            <person name="Ohm R."/>
            <person name="Pangilinan J."/>
            <person name="Park H.-J."/>
            <person name="Ramirez L."/>
            <person name="Alfaro M."/>
            <person name="Sun H."/>
            <person name="Tritt A."/>
            <person name="Yoshinaga Y."/>
            <person name="Zwiers L.-H."/>
            <person name="Turgeon B."/>
            <person name="Goodwin S."/>
            <person name="Spatafora J."/>
            <person name="Crous P."/>
            <person name="Grigoriev I."/>
        </authorList>
    </citation>
    <scope>NUCLEOTIDE SEQUENCE</scope>
    <source>
        <strain evidence="11">CBS 260.36</strain>
    </source>
</reference>
<dbReference type="SUPFAM" id="SSF53335">
    <property type="entry name" value="S-adenosyl-L-methionine-dependent methyltransferases"/>
    <property type="match status" value="1"/>
</dbReference>
<proteinExistence type="inferred from homology"/>
<dbReference type="InterPro" id="IPR007213">
    <property type="entry name" value="Ppm1/Ppm2/Tcmp"/>
</dbReference>
<evidence type="ECO:0000313" key="12">
    <source>
        <dbReference type="Proteomes" id="UP000799439"/>
    </source>
</evidence>
<organism evidence="11 12">
    <name type="scientific">Myriangium duriaei CBS 260.36</name>
    <dbReference type="NCBI Taxonomy" id="1168546"/>
    <lineage>
        <taxon>Eukaryota</taxon>
        <taxon>Fungi</taxon>
        <taxon>Dikarya</taxon>
        <taxon>Ascomycota</taxon>
        <taxon>Pezizomycotina</taxon>
        <taxon>Dothideomycetes</taxon>
        <taxon>Dothideomycetidae</taxon>
        <taxon>Myriangiales</taxon>
        <taxon>Myriangiaceae</taxon>
        <taxon>Myriangium</taxon>
    </lineage>
</organism>
<dbReference type="InterPro" id="IPR029063">
    <property type="entry name" value="SAM-dependent_MTases_sf"/>
</dbReference>
<keyword evidence="6 8" id="KW-0808">Transferase</keyword>
<dbReference type="Proteomes" id="UP000799439">
    <property type="component" value="Unassembled WGS sequence"/>
</dbReference>
<evidence type="ECO:0000256" key="8">
    <source>
        <dbReference type="PIRNR" id="PIRNR016305"/>
    </source>
</evidence>